<proteinExistence type="predicted"/>
<dbReference type="EMBL" id="CAJNOE010000234">
    <property type="protein sequence ID" value="CAF1074942.1"/>
    <property type="molecule type" value="Genomic_DNA"/>
</dbReference>
<feature type="domain" description="Fe2OG dioxygenase" evidence="11">
    <location>
        <begin position="641"/>
        <end position="735"/>
    </location>
</feature>
<dbReference type="GO" id="GO:0031418">
    <property type="term" value="F:L-ascorbic acid binding"/>
    <property type="evidence" value="ECO:0007669"/>
    <property type="project" value="InterPro"/>
</dbReference>
<comment type="cofactor">
    <cofactor evidence="1">
        <name>L-ascorbate</name>
        <dbReference type="ChEBI" id="CHEBI:38290"/>
    </cofactor>
</comment>
<evidence type="ECO:0000256" key="1">
    <source>
        <dbReference type="ARBA" id="ARBA00001961"/>
    </source>
</evidence>
<dbReference type="InterPro" id="IPR018143">
    <property type="entry name" value="Folate_rcpt-like"/>
</dbReference>
<dbReference type="GO" id="GO:0005506">
    <property type="term" value="F:iron ion binding"/>
    <property type="evidence" value="ECO:0007669"/>
    <property type="project" value="InterPro"/>
</dbReference>
<keyword evidence="2" id="KW-0479">Metal-binding</keyword>
<keyword evidence="5" id="KW-0560">Oxidoreductase</keyword>
<dbReference type="AlphaFoldDB" id="A0A814M9A7"/>
<keyword evidence="7" id="KW-1015">Disulfide bond</keyword>
<evidence type="ECO:0000256" key="6">
    <source>
        <dbReference type="ARBA" id="ARBA00023004"/>
    </source>
</evidence>
<sequence length="927" mass="108358">MLKLLIIILLISFNYSIQALSKGKLQYSLINEKNIHYLDDLLVVAVATNKTDEYQRFIRSLNVYGFKYEIYNRDQTPSTDDGQWMKILRENLVRYKDDKTKVLLVTDAYNAIFSQGSQFVLDKFEVLKPARIVFGAEDVCWPNEQLKYDYPLVAGNEKRFLNADSFMGYASDIYEMISSQDEIKDEQLFFTKLFLDETTRNKWSIVIDKGAEIFMNLNDAIDELELPVNGDEVYVHNTWTNSTPTVIQGYGSGKKSLNYLSNYIARTWSPTTGCLQSKENVVDVTQIDDLTKWPMVYIALFIEYPTPFLREYFEKIMKITYPKQRMGVLIHNHVEYHKNITEQYLKKFKQDEYKFVKYLNVNDDMTEGEARQQAIHECQEDKCDYLFVIDSIVHIDHPDTLIALININRTVVAPMLLRPGQTWSNFWGDYSDEGFYLRSPDYMDFVNYNKMGLFNVPHIAHAYLINGTFLQHFTPKYIDSSIDPDVKVCQSIRDAGYFMFINNEMNYGHLIDPENFNISLTQPELYEIFNNVKDWKARYLHPDYQKSLEPNATIEQPCTDVYWFPFLSEEFTESFINIMETYNIWSGALHQDVRLAGGYENVPTDDIHMTQVDFQEHWLFILRDIVQPIQQKVFTGYFSDPPKAVLNFVVRYMPDRQKSLRAHHDASTYTINLALNDVGKDYEGGGCRFVRQNCSVLSTRRGWALMQPGRLTHLYEVLPVTKGTRYIMHTNSIDLNTGFTDALTLEEYEDDVELIKLRFDSTRPCRFFSDDRYPKVEEGLANCSWYEKDACCKRTEVASVFESMYTLHQASTQCRNMMNYLMCFFCAPDQYLWYIKKRVKICETFCNEFYQHCKTAEFSGNTIGTLYKSGLQFCEANNFNVVTNDCFAFDASVFSSASYLFQSTIFIFNLVKLCLVIIFVFTVVNYF</sequence>
<dbReference type="Pfam" id="PF03024">
    <property type="entry name" value="Folate_rec"/>
    <property type="match status" value="1"/>
</dbReference>
<keyword evidence="4" id="KW-0223">Dioxygenase</keyword>
<dbReference type="Proteomes" id="UP000663860">
    <property type="component" value="Unassembled WGS sequence"/>
</dbReference>
<reference evidence="12" key="1">
    <citation type="submission" date="2021-02" db="EMBL/GenBank/DDBJ databases">
        <authorList>
            <person name="Nowell W R."/>
        </authorList>
    </citation>
    <scope>NUCLEOTIDE SEQUENCE</scope>
</reference>
<dbReference type="PANTHER" id="PTHR10730">
    <property type="entry name" value="PROCOLLAGEN-LYSINE,2-OXOGLUTARATE 5-DIOXYGENASE/GLYCOSYLTRANSFERASE 25 FAMILY MEMBER"/>
    <property type="match status" value="1"/>
</dbReference>
<keyword evidence="3 10" id="KW-0732">Signal</keyword>
<accession>A0A814M9A7</accession>
<feature type="signal peptide" evidence="10">
    <location>
        <begin position="1"/>
        <end position="19"/>
    </location>
</feature>
<dbReference type="SMART" id="SM00702">
    <property type="entry name" value="P4Hc"/>
    <property type="match status" value="1"/>
</dbReference>
<dbReference type="InterPro" id="IPR006620">
    <property type="entry name" value="Pro_4_hyd_alph"/>
</dbReference>
<comment type="caution">
    <text evidence="12">The sequence shown here is derived from an EMBL/GenBank/DDBJ whole genome shotgun (WGS) entry which is preliminary data.</text>
</comment>
<feature type="transmembrane region" description="Helical" evidence="9">
    <location>
        <begin position="899"/>
        <end position="924"/>
    </location>
</feature>
<evidence type="ECO:0000259" key="11">
    <source>
        <dbReference type="PROSITE" id="PS51471"/>
    </source>
</evidence>
<feature type="chain" id="PRO_5032781266" description="Fe2OG dioxygenase domain-containing protein" evidence="10">
    <location>
        <begin position="20"/>
        <end position="927"/>
    </location>
</feature>
<dbReference type="InterPro" id="IPR057589">
    <property type="entry name" value="GT_PLOD"/>
</dbReference>
<evidence type="ECO:0000256" key="3">
    <source>
        <dbReference type="ARBA" id="ARBA00022729"/>
    </source>
</evidence>
<keyword evidence="8" id="KW-0325">Glycoprotein</keyword>
<dbReference type="InterPro" id="IPR005123">
    <property type="entry name" value="Oxoglu/Fe-dep_dioxygenase_dom"/>
</dbReference>
<dbReference type="Pfam" id="PF25342">
    <property type="entry name" value="GT_PLOD"/>
    <property type="match status" value="1"/>
</dbReference>
<evidence type="ECO:0000256" key="10">
    <source>
        <dbReference type="SAM" id="SignalP"/>
    </source>
</evidence>
<dbReference type="GO" id="GO:0008475">
    <property type="term" value="F:procollagen-lysine 5-dioxygenase activity"/>
    <property type="evidence" value="ECO:0007669"/>
    <property type="project" value="TreeGrafter"/>
</dbReference>
<keyword evidence="9" id="KW-0812">Transmembrane</keyword>
<dbReference type="InterPro" id="IPR044861">
    <property type="entry name" value="IPNS-like_FE2OG_OXY"/>
</dbReference>
<dbReference type="Pfam" id="PF03171">
    <property type="entry name" value="2OG-FeII_Oxy"/>
    <property type="match status" value="1"/>
</dbReference>
<dbReference type="GO" id="GO:0005783">
    <property type="term" value="C:endoplasmic reticulum"/>
    <property type="evidence" value="ECO:0007669"/>
    <property type="project" value="TreeGrafter"/>
</dbReference>
<evidence type="ECO:0000313" key="12">
    <source>
        <dbReference type="EMBL" id="CAF1074942.1"/>
    </source>
</evidence>
<dbReference type="InterPro" id="IPR050757">
    <property type="entry name" value="Collagen_mod_GT25"/>
</dbReference>
<evidence type="ECO:0000256" key="8">
    <source>
        <dbReference type="ARBA" id="ARBA00023180"/>
    </source>
</evidence>
<evidence type="ECO:0000256" key="4">
    <source>
        <dbReference type="ARBA" id="ARBA00022964"/>
    </source>
</evidence>
<keyword evidence="6" id="KW-0408">Iron</keyword>
<evidence type="ECO:0000313" key="13">
    <source>
        <dbReference type="Proteomes" id="UP000663860"/>
    </source>
</evidence>
<evidence type="ECO:0000256" key="2">
    <source>
        <dbReference type="ARBA" id="ARBA00022723"/>
    </source>
</evidence>
<dbReference type="PANTHER" id="PTHR10730:SF45">
    <property type="entry name" value="PROCOLLAGEN-LYSINE,2-OXOGLUTARATE 5-DIOXYGENASE"/>
    <property type="match status" value="1"/>
</dbReference>
<keyword evidence="9" id="KW-1133">Transmembrane helix</keyword>
<evidence type="ECO:0000256" key="9">
    <source>
        <dbReference type="SAM" id="Phobius"/>
    </source>
</evidence>
<keyword evidence="9" id="KW-0472">Membrane</keyword>
<name>A0A814M9A7_9BILA</name>
<dbReference type="Gene3D" id="2.60.120.620">
    <property type="entry name" value="q2cbj1_9rhob like domain"/>
    <property type="match status" value="1"/>
</dbReference>
<organism evidence="12 13">
    <name type="scientific">Adineta steineri</name>
    <dbReference type="NCBI Taxonomy" id="433720"/>
    <lineage>
        <taxon>Eukaryota</taxon>
        <taxon>Metazoa</taxon>
        <taxon>Spiralia</taxon>
        <taxon>Gnathifera</taxon>
        <taxon>Rotifera</taxon>
        <taxon>Eurotatoria</taxon>
        <taxon>Bdelloidea</taxon>
        <taxon>Adinetida</taxon>
        <taxon>Adinetidae</taxon>
        <taxon>Adineta</taxon>
    </lineage>
</organism>
<dbReference type="PROSITE" id="PS51471">
    <property type="entry name" value="FE2OG_OXY"/>
    <property type="match status" value="1"/>
</dbReference>
<evidence type="ECO:0000256" key="5">
    <source>
        <dbReference type="ARBA" id="ARBA00023002"/>
    </source>
</evidence>
<protein>
    <recommendedName>
        <fullName evidence="11">Fe2OG dioxygenase domain-containing protein</fullName>
    </recommendedName>
</protein>
<evidence type="ECO:0000256" key="7">
    <source>
        <dbReference type="ARBA" id="ARBA00023157"/>
    </source>
</evidence>
<gene>
    <name evidence="12" type="ORF">IZO911_LOCUS21630</name>
</gene>